<dbReference type="PROSITE" id="PS01312">
    <property type="entry name" value="SECA"/>
    <property type="match status" value="1"/>
</dbReference>
<evidence type="ECO:0000256" key="7">
    <source>
        <dbReference type="ARBA" id="ARBA00023136"/>
    </source>
</evidence>
<dbReference type="Proteomes" id="UP000887577">
    <property type="component" value="Unplaced"/>
</dbReference>
<dbReference type="InterPro" id="IPR027417">
    <property type="entry name" value="P-loop_NTPase"/>
</dbReference>
<protein>
    <submittedName>
        <fullName evidence="10">SecA family profile domain-containing protein</fullName>
    </submittedName>
</protein>
<reference evidence="10" key="1">
    <citation type="submission" date="2022-11" db="UniProtKB">
        <authorList>
            <consortium name="WormBaseParasite"/>
        </authorList>
    </citation>
    <scope>IDENTIFICATION</scope>
</reference>
<dbReference type="SUPFAM" id="SSF52540">
    <property type="entry name" value="P-loop containing nucleoside triphosphate hydrolases"/>
    <property type="match status" value="1"/>
</dbReference>
<keyword evidence="1" id="KW-0813">Transport</keyword>
<dbReference type="GO" id="GO:0005524">
    <property type="term" value="F:ATP binding"/>
    <property type="evidence" value="ECO:0007669"/>
    <property type="project" value="UniProtKB-KW"/>
</dbReference>
<dbReference type="GO" id="GO:0006886">
    <property type="term" value="P:intracellular protein transport"/>
    <property type="evidence" value="ECO:0007669"/>
    <property type="project" value="InterPro"/>
</dbReference>
<dbReference type="Pfam" id="PF21090">
    <property type="entry name" value="P-loop_SecA"/>
    <property type="match status" value="1"/>
</dbReference>
<dbReference type="GO" id="GO:0006605">
    <property type="term" value="P:protein targeting"/>
    <property type="evidence" value="ECO:0007669"/>
    <property type="project" value="InterPro"/>
</dbReference>
<evidence type="ECO:0000256" key="6">
    <source>
        <dbReference type="ARBA" id="ARBA00023010"/>
    </source>
</evidence>
<keyword evidence="6" id="KW-0811">Translocation</keyword>
<dbReference type="Gene3D" id="3.40.50.300">
    <property type="entry name" value="P-loop containing nucleotide triphosphate hydrolases"/>
    <property type="match status" value="1"/>
</dbReference>
<evidence type="ECO:0000313" key="9">
    <source>
        <dbReference type="Proteomes" id="UP000887577"/>
    </source>
</evidence>
<keyword evidence="5" id="KW-1278">Translocase</keyword>
<evidence type="ECO:0000256" key="5">
    <source>
        <dbReference type="ARBA" id="ARBA00022967"/>
    </source>
</evidence>
<evidence type="ECO:0000256" key="1">
    <source>
        <dbReference type="ARBA" id="ARBA00022448"/>
    </source>
</evidence>
<dbReference type="InterPro" id="IPR014018">
    <property type="entry name" value="SecA_motor_DEAD"/>
</dbReference>
<dbReference type="InterPro" id="IPR000185">
    <property type="entry name" value="SecA"/>
</dbReference>
<dbReference type="PANTHER" id="PTHR30612:SF0">
    <property type="entry name" value="CHLOROPLAST PROTEIN-TRANSPORTING ATPASE"/>
    <property type="match status" value="1"/>
</dbReference>
<dbReference type="GO" id="GO:0005886">
    <property type="term" value="C:plasma membrane"/>
    <property type="evidence" value="ECO:0007669"/>
    <property type="project" value="TreeGrafter"/>
</dbReference>
<evidence type="ECO:0000259" key="8">
    <source>
        <dbReference type="PROSITE" id="PS51196"/>
    </source>
</evidence>
<dbReference type="InterPro" id="IPR020937">
    <property type="entry name" value="SecA_CS"/>
</dbReference>
<keyword evidence="9" id="KW-1185">Reference proteome</keyword>
<dbReference type="WBParaSite" id="PSU_v2.g299.t1">
    <property type="protein sequence ID" value="PSU_v2.g299.t1"/>
    <property type="gene ID" value="PSU_v2.g299"/>
</dbReference>
<evidence type="ECO:0000256" key="3">
    <source>
        <dbReference type="ARBA" id="ARBA00022840"/>
    </source>
</evidence>
<keyword evidence="2" id="KW-0547">Nucleotide-binding</keyword>
<accession>A0A914YSK2</accession>
<sequence>MLSEHLSKAGVKHEVLNAKQHDREATIVANAGRPAAVTIATNMAGRGTDIVLGGSLEAEIHALGEDATDEQKAAVKAEWQKRHDAVKATGGLHIVAPSAMNRAVSTTSCVVVPVVRAIRANRNSSCLCRMT</sequence>
<evidence type="ECO:0000256" key="4">
    <source>
        <dbReference type="ARBA" id="ARBA00022927"/>
    </source>
</evidence>
<keyword evidence="4" id="KW-0653">Protein transport</keyword>
<keyword evidence="7" id="KW-0472">Membrane</keyword>
<dbReference type="PROSITE" id="PS51196">
    <property type="entry name" value="SECA_MOTOR_DEAD"/>
    <property type="match status" value="1"/>
</dbReference>
<dbReference type="PANTHER" id="PTHR30612">
    <property type="entry name" value="SECA INNER MEMBRANE COMPONENT OF SEC PROTEIN SECRETION SYSTEM"/>
    <property type="match status" value="1"/>
</dbReference>
<organism evidence="9 10">
    <name type="scientific">Panagrolaimus superbus</name>
    <dbReference type="NCBI Taxonomy" id="310955"/>
    <lineage>
        <taxon>Eukaryota</taxon>
        <taxon>Metazoa</taxon>
        <taxon>Ecdysozoa</taxon>
        <taxon>Nematoda</taxon>
        <taxon>Chromadorea</taxon>
        <taxon>Rhabditida</taxon>
        <taxon>Tylenchina</taxon>
        <taxon>Panagrolaimomorpha</taxon>
        <taxon>Panagrolaimoidea</taxon>
        <taxon>Panagrolaimidae</taxon>
        <taxon>Panagrolaimus</taxon>
    </lineage>
</organism>
<dbReference type="AlphaFoldDB" id="A0A914YSK2"/>
<evidence type="ECO:0000256" key="2">
    <source>
        <dbReference type="ARBA" id="ARBA00022741"/>
    </source>
</evidence>
<keyword evidence="3" id="KW-0067">ATP-binding</keyword>
<dbReference type="InterPro" id="IPR044722">
    <property type="entry name" value="SecA_SF2_C"/>
</dbReference>
<proteinExistence type="predicted"/>
<evidence type="ECO:0000313" key="10">
    <source>
        <dbReference type="WBParaSite" id="PSU_v2.g299.t1"/>
    </source>
</evidence>
<feature type="domain" description="SecA family profile" evidence="8">
    <location>
        <begin position="1"/>
        <end position="131"/>
    </location>
</feature>
<dbReference type="GO" id="GO:0005829">
    <property type="term" value="C:cytosol"/>
    <property type="evidence" value="ECO:0007669"/>
    <property type="project" value="TreeGrafter"/>
</dbReference>
<name>A0A914YSK2_9BILA</name>